<dbReference type="Gene3D" id="3.30.450.20">
    <property type="entry name" value="PAS domain"/>
    <property type="match status" value="1"/>
</dbReference>
<comment type="catalytic activity">
    <reaction evidence="1">
        <text>ATP + protein L-histidine = ADP + protein N-phospho-L-histidine.</text>
        <dbReference type="EC" id="2.7.13.3"/>
    </reaction>
</comment>
<dbReference type="PANTHER" id="PTHR43711">
    <property type="entry name" value="TWO-COMPONENT HISTIDINE KINASE"/>
    <property type="match status" value="1"/>
</dbReference>
<dbReference type="PATRIC" id="fig|1324957.4.peg.819"/>
<dbReference type="EC" id="2.7.13.3" evidence="2"/>
<evidence type="ECO:0000259" key="10">
    <source>
        <dbReference type="PROSITE" id="PS50113"/>
    </source>
</evidence>
<dbReference type="SMART" id="SM00387">
    <property type="entry name" value="HATPase_c"/>
    <property type="match status" value="1"/>
</dbReference>
<dbReference type="PROSITE" id="PS50109">
    <property type="entry name" value="HIS_KIN"/>
    <property type="match status" value="1"/>
</dbReference>
<dbReference type="Pfam" id="PF00512">
    <property type="entry name" value="HisKA"/>
    <property type="match status" value="1"/>
</dbReference>
<dbReference type="Gene3D" id="1.10.287.130">
    <property type="match status" value="1"/>
</dbReference>
<protein>
    <recommendedName>
        <fullName evidence="2">histidine kinase</fullName>
        <ecNumber evidence="2">2.7.13.3</ecNumber>
    </recommendedName>
</protein>
<dbReference type="CDD" id="cd00130">
    <property type="entry name" value="PAS"/>
    <property type="match status" value="1"/>
</dbReference>
<comment type="caution">
    <text evidence="11">The sequence shown here is derived from an EMBL/GenBank/DDBJ whole genome shotgun (WGS) entry which is preliminary data.</text>
</comment>
<dbReference type="CDD" id="cd00082">
    <property type="entry name" value="HisKA"/>
    <property type="match status" value="1"/>
</dbReference>
<evidence type="ECO:0000256" key="2">
    <source>
        <dbReference type="ARBA" id="ARBA00012438"/>
    </source>
</evidence>
<dbReference type="NCBIfam" id="TIGR00229">
    <property type="entry name" value="sensory_box"/>
    <property type="match status" value="1"/>
</dbReference>
<dbReference type="Pfam" id="PF02518">
    <property type="entry name" value="HATPase_c"/>
    <property type="match status" value="1"/>
</dbReference>
<evidence type="ECO:0000256" key="1">
    <source>
        <dbReference type="ARBA" id="ARBA00000085"/>
    </source>
</evidence>
<dbReference type="InterPro" id="IPR050736">
    <property type="entry name" value="Sensor_HK_Regulatory"/>
</dbReference>
<dbReference type="SMART" id="SM00091">
    <property type="entry name" value="PAS"/>
    <property type="match status" value="1"/>
</dbReference>
<keyword evidence="5 11" id="KW-0418">Kinase</keyword>
<keyword evidence="3" id="KW-0597">Phosphoprotein</keyword>
<dbReference type="eggNOG" id="arCOG02332">
    <property type="taxonomic scope" value="Archaea"/>
</dbReference>
<evidence type="ECO:0000256" key="7">
    <source>
        <dbReference type="SAM" id="MobiDB-lite"/>
    </source>
</evidence>
<proteinExistence type="predicted"/>
<dbReference type="InterPro" id="IPR000014">
    <property type="entry name" value="PAS"/>
</dbReference>
<dbReference type="SUPFAM" id="SSF47384">
    <property type="entry name" value="Homodimeric domain of signal transducing histidine kinase"/>
    <property type="match status" value="1"/>
</dbReference>
<evidence type="ECO:0000259" key="9">
    <source>
        <dbReference type="PROSITE" id="PS50112"/>
    </source>
</evidence>
<dbReference type="InterPro" id="IPR003594">
    <property type="entry name" value="HATPase_dom"/>
</dbReference>
<evidence type="ECO:0000313" key="12">
    <source>
        <dbReference type="Proteomes" id="UP000017840"/>
    </source>
</evidence>
<gene>
    <name evidence="11" type="ORF">K933_04031</name>
</gene>
<dbReference type="PROSITE" id="PS50112">
    <property type="entry name" value="PAS"/>
    <property type="match status" value="1"/>
</dbReference>
<sequence length="353" mass="38180">MHPGERQHGGSGEVSSGGTESSEQAAHRRIVEAATGYAMFTLDLEGRIESWPGTAERLYGYEAADTVGSPVGLLWSEEDDALERAVANLAAREGDPVETEGWHERADGSVFWGACTFTPIVNGALHGYTVVTHDVTARKQYERMLERQNDRLEEFTDIVSHDLRSPLNVVVGRLDLYRETGDADHLDAVERSVSRMERLITDLLRVARRGNVVEHPAVTDIGALVADAREGALPDDATVEYVPVPPVVADADRLQQVFDNLFRNAVQHGGAGVRIEVGPLDDGFYVEDDGPGVAEADRSRVFDHGFTTDAEGGQGFGLSVVRTIVGAHGWEVAVTEASSGGARFEVTNVGFVE</sequence>
<keyword evidence="6" id="KW-0902">Two-component regulatory system</keyword>
<dbReference type="InterPro" id="IPR000700">
    <property type="entry name" value="PAS-assoc_C"/>
</dbReference>
<feature type="region of interest" description="Disordered" evidence="7">
    <location>
        <begin position="1"/>
        <end position="26"/>
    </location>
</feature>
<dbReference type="InterPro" id="IPR036097">
    <property type="entry name" value="HisK_dim/P_sf"/>
</dbReference>
<dbReference type="STRING" id="1324957.K933_04031"/>
<dbReference type="InterPro" id="IPR004358">
    <property type="entry name" value="Sig_transdc_His_kin-like_C"/>
</dbReference>
<dbReference type="GO" id="GO:0000155">
    <property type="term" value="F:phosphorelay sensor kinase activity"/>
    <property type="evidence" value="ECO:0007669"/>
    <property type="project" value="InterPro"/>
</dbReference>
<accession>V4J1Z2</accession>
<feature type="domain" description="Histidine kinase" evidence="8">
    <location>
        <begin position="158"/>
        <end position="347"/>
    </location>
</feature>
<dbReference type="EMBL" id="ASGZ01000011">
    <property type="protein sequence ID" value="ESP89437.1"/>
    <property type="molecule type" value="Genomic_DNA"/>
</dbReference>
<dbReference type="InterPro" id="IPR003661">
    <property type="entry name" value="HisK_dim/P_dom"/>
</dbReference>
<evidence type="ECO:0000313" key="11">
    <source>
        <dbReference type="EMBL" id="ESP89437.1"/>
    </source>
</evidence>
<dbReference type="Pfam" id="PF00989">
    <property type="entry name" value="PAS"/>
    <property type="match status" value="1"/>
</dbReference>
<dbReference type="InterPro" id="IPR005467">
    <property type="entry name" value="His_kinase_dom"/>
</dbReference>
<evidence type="ECO:0000256" key="4">
    <source>
        <dbReference type="ARBA" id="ARBA00022679"/>
    </source>
</evidence>
<keyword evidence="4" id="KW-0808">Transferase</keyword>
<dbReference type="OrthoDB" id="8127at2157"/>
<dbReference type="InterPro" id="IPR036890">
    <property type="entry name" value="HATPase_C_sf"/>
</dbReference>
<feature type="domain" description="PAS" evidence="9">
    <location>
        <begin position="23"/>
        <end position="93"/>
    </location>
</feature>
<dbReference type="PANTHER" id="PTHR43711:SF1">
    <property type="entry name" value="HISTIDINE KINASE 1"/>
    <property type="match status" value="1"/>
</dbReference>
<name>V4J1Z2_9EURY</name>
<evidence type="ECO:0000256" key="3">
    <source>
        <dbReference type="ARBA" id="ARBA00022553"/>
    </source>
</evidence>
<feature type="domain" description="PAC" evidence="10">
    <location>
        <begin position="97"/>
        <end position="147"/>
    </location>
</feature>
<evidence type="ECO:0000259" key="8">
    <source>
        <dbReference type="PROSITE" id="PS50109"/>
    </source>
</evidence>
<dbReference type="SUPFAM" id="SSF55874">
    <property type="entry name" value="ATPase domain of HSP90 chaperone/DNA topoisomerase II/histidine kinase"/>
    <property type="match status" value="1"/>
</dbReference>
<dbReference type="AlphaFoldDB" id="V4J1Z2"/>
<dbReference type="PROSITE" id="PS50113">
    <property type="entry name" value="PAC"/>
    <property type="match status" value="1"/>
</dbReference>
<dbReference type="PRINTS" id="PR00344">
    <property type="entry name" value="BCTRLSENSOR"/>
</dbReference>
<organism evidence="11 12">
    <name type="scientific">Candidatus Halobonum tyrrellensis G22</name>
    <dbReference type="NCBI Taxonomy" id="1324957"/>
    <lineage>
        <taxon>Archaea</taxon>
        <taxon>Methanobacteriati</taxon>
        <taxon>Methanobacteriota</taxon>
        <taxon>Stenosarchaea group</taxon>
        <taxon>Halobacteria</taxon>
        <taxon>Halobacteriales</taxon>
        <taxon>Haloferacaceae</taxon>
        <taxon>Candidatus Halobonum</taxon>
    </lineage>
</organism>
<keyword evidence="12" id="KW-1185">Reference proteome</keyword>
<evidence type="ECO:0000256" key="5">
    <source>
        <dbReference type="ARBA" id="ARBA00022777"/>
    </source>
</evidence>
<dbReference type="Gene3D" id="3.30.565.10">
    <property type="entry name" value="Histidine kinase-like ATPase, C-terminal domain"/>
    <property type="match status" value="1"/>
</dbReference>
<dbReference type="InterPro" id="IPR035965">
    <property type="entry name" value="PAS-like_dom_sf"/>
</dbReference>
<dbReference type="SUPFAM" id="SSF55785">
    <property type="entry name" value="PYP-like sensor domain (PAS domain)"/>
    <property type="match status" value="1"/>
</dbReference>
<evidence type="ECO:0000256" key="6">
    <source>
        <dbReference type="ARBA" id="ARBA00023012"/>
    </source>
</evidence>
<dbReference type="Proteomes" id="UP000017840">
    <property type="component" value="Unassembled WGS sequence"/>
</dbReference>
<reference evidence="11 12" key="1">
    <citation type="journal article" date="2013" name="Genome Announc.">
        <title>Draft Genome Sequence of 'Candidatus Halobonum tyrrellensis' Strain G22, Isolated from the Hypersaline Waters of Lake Tyrrell, Australia.</title>
        <authorList>
            <person name="Ugalde J.A."/>
            <person name="Narasingarao P."/>
            <person name="Kuo S."/>
            <person name="Podell S."/>
            <person name="Allen E.E."/>
        </authorList>
    </citation>
    <scope>NUCLEOTIDE SEQUENCE [LARGE SCALE GENOMIC DNA]</scope>
    <source>
        <strain evidence="11 12">G22</strain>
    </source>
</reference>
<feature type="compositionally biased region" description="Low complexity" evidence="7">
    <location>
        <begin position="13"/>
        <end position="23"/>
    </location>
</feature>
<dbReference type="SMART" id="SM00388">
    <property type="entry name" value="HisKA"/>
    <property type="match status" value="1"/>
</dbReference>
<dbReference type="RefSeq" id="WP_023393396.1">
    <property type="nucleotide sequence ID" value="NZ_ASGZ01000011.1"/>
</dbReference>
<dbReference type="InterPro" id="IPR013767">
    <property type="entry name" value="PAS_fold"/>
</dbReference>